<reference evidence="2" key="1">
    <citation type="submission" date="2022-03" db="EMBL/GenBank/DDBJ databases">
        <authorList>
            <person name="Sayadi A."/>
        </authorList>
    </citation>
    <scope>NUCLEOTIDE SEQUENCE</scope>
</reference>
<name>A0A9P0P1V1_ACAOB</name>
<sequence>MSSANEHLPPPPKPKLSPLEFRNTDLVSRLLAATPPYLYNMSLLPNTYFFSEMLRSLVQAKAERNAAHSAAHPQVRRARKRHWGVAPTYHQKPTLIEPTSETKPADADEWMLKSNKKIQEENLDAATTNTGRSDKSKPLEHGMSGLGYQQPKTESRLPSEHQLVSSNMPHHQSHSDPSPQNLVLPPAPPIWYPPLYPPSPYGIDPLHFFIDLRVSGHIYDRKNSEQKESVVNETITKREETLDDIKKEDDNFNGIFRQSRHSSAFSVPVPSRKSQEAINLSEKETKPTKFDVKSMGFDKSSNKTSTNYVMSNITSIYKGIIDRVTDDNRVKDLHEKVKEMSEEEKEKKVNDLKTLIGLELAVNYMSPKSHSESREEHNGSSFSSSDVESVGSPALEVVAIQDDN</sequence>
<evidence type="ECO:0000256" key="1">
    <source>
        <dbReference type="SAM" id="MobiDB-lite"/>
    </source>
</evidence>
<dbReference type="OrthoDB" id="7669009at2759"/>
<organism evidence="2 3">
    <name type="scientific">Acanthoscelides obtectus</name>
    <name type="common">Bean weevil</name>
    <name type="synonym">Bruchus obtectus</name>
    <dbReference type="NCBI Taxonomy" id="200917"/>
    <lineage>
        <taxon>Eukaryota</taxon>
        <taxon>Metazoa</taxon>
        <taxon>Ecdysozoa</taxon>
        <taxon>Arthropoda</taxon>
        <taxon>Hexapoda</taxon>
        <taxon>Insecta</taxon>
        <taxon>Pterygota</taxon>
        <taxon>Neoptera</taxon>
        <taxon>Endopterygota</taxon>
        <taxon>Coleoptera</taxon>
        <taxon>Polyphaga</taxon>
        <taxon>Cucujiformia</taxon>
        <taxon>Chrysomeloidea</taxon>
        <taxon>Chrysomelidae</taxon>
        <taxon>Bruchinae</taxon>
        <taxon>Bruchini</taxon>
        <taxon>Acanthoscelides</taxon>
    </lineage>
</organism>
<feature type="compositionally biased region" description="Basic and acidic residues" evidence="1">
    <location>
        <begin position="369"/>
        <end position="378"/>
    </location>
</feature>
<evidence type="ECO:0000313" key="3">
    <source>
        <dbReference type="Proteomes" id="UP001152888"/>
    </source>
</evidence>
<dbReference type="Proteomes" id="UP001152888">
    <property type="component" value="Unassembled WGS sequence"/>
</dbReference>
<dbReference type="AlphaFoldDB" id="A0A9P0P1V1"/>
<keyword evidence="3" id="KW-1185">Reference proteome</keyword>
<comment type="caution">
    <text evidence="2">The sequence shown here is derived from an EMBL/GenBank/DDBJ whole genome shotgun (WGS) entry which is preliminary data.</text>
</comment>
<feature type="region of interest" description="Disordered" evidence="1">
    <location>
        <begin position="119"/>
        <end position="160"/>
    </location>
</feature>
<gene>
    <name evidence="2" type="ORF">ACAOBT_LOCUS4450</name>
</gene>
<protein>
    <submittedName>
        <fullName evidence="2">Uncharacterized protein</fullName>
    </submittedName>
</protein>
<accession>A0A9P0P1V1</accession>
<evidence type="ECO:0000313" key="2">
    <source>
        <dbReference type="EMBL" id="CAH1962014.1"/>
    </source>
</evidence>
<proteinExistence type="predicted"/>
<feature type="compositionally biased region" description="Low complexity" evidence="1">
    <location>
        <begin position="379"/>
        <end position="392"/>
    </location>
</feature>
<dbReference type="EMBL" id="CAKOFQ010006698">
    <property type="protein sequence ID" value="CAH1962014.1"/>
    <property type="molecule type" value="Genomic_DNA"/>
</dbReference>
<feature type="region of interest" description="Disordered" evidence="1">
    <location>
        <begin position="366"/>
        <end position="404"/>
    </location>
</feature>